<evidence type="ECO:0000313" key="1">
    <source>
        <dbReference type="EnsemblMetazoa" id="ENSAATROPP007783"/>
    </source>
</evidence>
<keyword evidence="2" id="KW-1185">Reference proteome</keyword>
<proteinExistence type="predicted"/>
<dbReference type="AlphaFoldDB" id="A0AAG5DAS8"/>
<reference evidence="1" key="1">
    <citation type="submission" date="2024-04" db="UniProtKB">
        <authorList>
            <consortium name="EnsemblMetazoa"/>
        </authorList>
    </citation>
    <scope>IDENTIFICATION</scope>
    <source>
        <strain evidence="1">EBRO</strain>
    </source>
</reference>
<dbReference type="EnsemblMetazoa" id="ENSAATROPT008637">
    <property type="protein sequence ID" value="ENSAATROPP007783"/>
    <property type="gene ID" value="ENSAATROPG007038"/>
</dbReference>
<accession>A0AAG5DAS8</accession>
<dbReference type="Proteomes" id="UP000075880">
    <property type="component" value="Unassembled WGS sequence"/>
</dbReference>
<protein>
    <submittedName>
        <fullName evidence="1">Uncharacterized protein</fullName>
    </submittedName>
</protein>
<sequence length="78" mass="9508">YSSKPKQHRCMKFPYTLSAKLAQFPIQHYLRTQWIWRYYFVAFGISTPLFYKLHQLANAPANQLNWAETKRKQYEARH</sequence>
<name>A0AAG5DAS8_ANOAO</name>
<organism evidence="1 2">
    <name type="scientific">Anopheles atroparvus</name>
    <name type="common">European mosquito</name>
    <dbReference type="NCBI Taxonomy" id="41427"/>
    <lineage>
        <taxon>Eukaryota</taxon>
        <taxon>Metazoa</taxon>
        <taxon>Ecdysozoa</taxon>
        <taxon>Arthropoda</taxon>
        <taxon>Hexapoda</taxon>
        <taxon>Insecta</taxon>
        <taxon>Pterygota</taxon>
        <taxon>Neoptera</taxon>
        <taxon>Endopterygota</taxon>
        <taxon>Diptera</taxon>
        <taxon>Nematocera</taxon>
        <taxon>Culicoidea</taxon>
        <taxon>Culicidae</taxon>
        <taxon>Anophelinae</taxon>
        <taxon>Anopheles</taxon>
    </lineage>
</organism>
<evidence type="ECO:0000313" key="2">
    <source>
        <dbReference type="Proteomes" id="UP000075880"/>
    </source>
</evidence>